<evidence type="ECO:0000313" key="2">
    <source>
        <dbReference type="EMBL" id="MPM15362.1"/>
    </source>
</evidence>
<gene>
    <name evidence="2" type="ORF">SDC9_61731</name>
</gene>
<sequence length="308" mass="34123">MLRELWFNPKIEGAELSVNVKAFVRKSVYKPLLWRATPIRLAWAGGEDEEGNFGDQLGPLLISRIFGVRVKHSGVSAADMVALGSMMEGVEELVTGLHPYIWGTGFIQPGPDYSGRALRIRAVRGRMTLERLGSLAPENTALGDPGLLANIAFPEFQSLPKRFKVGLIPHYVDQGDVRVRQFSALSGVRLINVLRPVPEVLRNISECDLILSSSLHGLIVSESYGIPNYWIQLGDDVIGGRYKFDDYYSTFGRRARSVDVQRAVASAEELTRSWQPLPNVPQVQRDLIQAFPGYRTFGSGVDVRNIGG</sequence>
<reference evidence="2" key="1">
    <citation type="submission" date="2019-08" db="EMBL/GenBank/DDBJ databases">
        <authorList>
            <person name="Kucharzyk K."/>
            <person name="Murdoch R.W."/>
            <person name="Higgins S."/>
            <person name="Loffler F."/>
        </authorList>
    </citation>
    <scope>NUCLEOTIDE SEQUENCE</scope>
</reference>
<accession>A0A644XGK7</accession>
<evidence type="ECO:0000259" key="1">
    <source>
        <dbReference type="Pfam" id="PF04230"/>
    </source>
</evidence>
<proteinExistence type="predicted"/>
<feature type="domain" description="Polysaccharide pyruvyl transferase" evidence="1">
    <location>
        <begin position="157"/>
        <end position="231"/>
    </location>
</feature>
<comment type="caution">
    <text evidence="2">The sequence shown here is derived from an EMBL/GenBank/DDBJ whole genome shotgun (WGS) entry which is preliminary data.</text>
</comment>
<dbReference type="InterPro" id="IPR007345">
    <property type="entry name" value="Polysacch_pyruvyl_Trfase"/>
</dbReference>
<dbReference type="Pfam" id="PF04230">
    <property type="entry name" value="PS_pyruv_trans"/>
    <property type="match status" value="1"/>
</dbReference>
<organism evidence="2">
    <name type="scientific">bioreactor metagenome</name>
    <dbReference type="NCBI Taxonomy" id="1076179"/>
    <lineage>
        <taxon>unclassified sequences</taxon>
        <taxon>metagenomes</taxon>
        <taxon>ecological metagenomes</taxon>
    </lineage>
</organism>
<dbReference type="AlphaFoldDB" id="A0A644XGK7"/>
<dbReference type="EMBL" id="VSSQ01002431">
    <property type="protein sequence ID" value="MPM15362.1"/>
    <property type="molecule type" value="Genomic_DNA"/>
</dbReference>
<protein>
    <recommendedName>
        <fullName evidence="1">Polysaccharide pyruvyl transferase domain-containing protein</fullName>
    </recommendedName>
</protein>
<name>A0A644XGK7_9ZZZZ</name>